<dbReference type="InterPro" id="IPR005543">
    <property type="entry name" value="PASTA_dom"/>
</dbReference>
<dbReference type="PANTHER" id="PTHR43289">
    <property type="entry name" value="MITOGEN-ACTIVATED PROTEIN KINASE KINASE KINASE 20-RELATED"/>
    <property type="match status" value="1"/>
</dbReference>
<organism evidence="14 15">
    <name type="scientific">Candidatus Egerieimonas intestinavium</name>
    <dbReference type="NCBI Taxonomy" id="2840777"/>
    <lineage>
        <taxon>Bacteria</taxon>
        <taxon>Bacillati</taxon>
        <taxon>Bacillota</taxon>
        <taxon>Clostridia</taxon>
        <taxon>Lachnospirales</taxon>
        <taxon>Lachnospiraceae</taxon>
        <taxon>Lachnospiraceae incertae sedis</taxon>
        <taxon>Candidatus Egerieimonas</taxon>
    </lineage>
</organism>
<dbReference type="SUPFAM" id="SSF56112">
    <property type="entry name" value="Protein kinase-like (PK-like)"/>
    <property type="match status" value="1"/>
</dbReference>
<dbReference type="EMBL" id="DVHU01000024">
    <property type="protein sequence ID" value="HIR92370.1"/>
    <property type="molecule type" value="Genomic_DNA"/>
</dbReference>
<dbReference type="EC" id="2.7.11.1" evidence="1"/>
<dbReference type="InterPro" id="IPR008271">
    <property type="entry name" value="Ser/Thr_kinase_AS"/>
</dbReference>
<feature type="domain" description="Protein kinase" evidence="12">
    <location>
        <begin position="12"/>
        <end position="270"/>
    </location>
</feature>
<comment type="catalytic activity">
    <reaction evidence="8">
        <text>L-seryl-[protein] + ATP = O-phospho-L-seryl-[protein] + ADP + H(+)</text>
        <dbReference type="Rhea" id="RHEA:17989"/>
        <dbReference type="Rhea" id="RHEA-COMP:9863"/>
        <dbReference type="Rhea" id="RHEA-COMP:11604"/>
        <dbReference type="ChEBI" id="CHEBI:15378"/>
        <dbReference type="ChEBI" id="CHEBI:29999"/>
        <dbReference type="ChEBI" id="CHEBI:30616"/>
        <dbReference type="ChEBI" id="CHEBI:83421"/>
        <dbReference type="ChEBI" id="CHEBI:456216"/>
        <dbReference type="EC" id="2.7.11.1"/>
    </reaction>
</comment>
<dbReference type="Gene3D" id="3.30.10.20">
    <property type="match status" value="4"/>
</dbReference>
<keyword evidence="2" id="KW-0723">Serine/threonine-protein kinase</keyword>
<sequence length="778" mass="84193">MLKEGMIVGERYEIISRVGSGGMADVYKAQDHKLNRMVAFKVMKAEFSGDTNFVNKFQREAQAAARLSHPNIVNVYDVGEDNGINYIVMELVEGITLKDYITRKGKLSIREATSIAIQVSLGLEAAHNSGIIHRDVKPQNIIISIDGKVKLSDFGIARATSSNTISTNMMGSVHYSSPEQVRGGYSDAKSDIYSLGITMYEMVTGRVPFDGESTVAIAIKHLQEEMEAPSKYAQIPHSLEQIILKCTQKSVDRRYNTMSEVVDDLKHSLIDPDGDFVRLAPLSSHAQTIMISPEEMQAIREGHTGNVPVVKPESEGEYYKKKYEEYDNQKKQYPGYDEDDEYEYDEDEDEDDEDGVSSKLEKAMTIGGFIIGGIIIVILIFFIGKAAGIFKFGGSGSTPTPTVTVAPDDDDEDTVEVPNVLGMTEDQAKKALNEVGLGYKPAGEESSDKYDEGQIMYQNISAGEKVAKNSTIECKISSGKMASDEVELPSVLNNDQTDAEKTLKELGLETKIETENSETVEIGKVISMSPGAGETVKKGDTVTLVISKGPKDMKVPDVTGESQESATAALDAMGLKVKVEDKASEDVDKGNVVSTSPAAGSSVKSGDTVTLYVSTGADKVMISNYVGLSADQAEKELTDLGFEVKIQPSVSGSGKEGTVLSMNPAGGQKVKVGSTITLTVKQDEAESSDPSTEGTKSGSWKCNAELTAPDNYKGGEAKLVLVQQVNGEKKEEVLVDGEAIEFPYLCKETGYDGVSTGTVYLYENGKQIANWTVNFKES</sequence>
<dbReference type="PROSITE" id="PS00107">
    <property type="entry name" value="PROTEIN_KINASE_ATP"/>
    <property type="match status" value="1"/>
</dbReference>
<comment type="catalytic activity">
    <reaction evidence="7">
        <text>L-threonyl-[protein] + ATP = O-phospho-L-threonyl-[protein] + ADP + H(+)</text>
        <dbReference type="Rhea" id="RHEA:46608"/>
        <dbReference type="Rhea" id="RHEA-COMP:11060"/>
        <dbReference type="Rhea" id="RHEA-COMP:11605"/>
        <dbReference type="ChEBI" id="CHEBI:15378"/>
        <dbReference type="ChEBI" id="CHEBI:30013"/>
        <dbReference type="ChEBI" id="CHEBI:30616"/>
        <dbReference type="ChEBI" id="CHEBI:61977"/>
        <dbReference type="ChEBI" id="CHEBI:456216"/>
        <dbReference type="EC" id="2.7.11.1"/>
    </reaction>
</comment>
<feature type="transmembrane region" description="Helical" evidence="11">
    <location>
        <begin position="363"/>
        <end position="383"/>
    </location>
</feature>
<protein>
    <recommendedName>
        <fullName evidence="1">non-specific serine/threonine protein kinase</fullName>
        <ecNumber evidence="1">2.7.11.1</ecNumber>
    </recommendedName>
</protein>
<evidence type="ECO:0000256" key="9">
    <source>
        <dbReference type="PROSITE-ProRule" id="PRU10141"/>
    </source>
</evidence>
<dbReference type="GO" id="GO:0004674">
    <property type="term" value="F:protein serine/threonine kinase activity"/>
    <property type="evidence" value="ECO:0007669"/>
    <property type="project" value="UniProtKB-KW"/>
</dbReference>
<dbReference type="SMART" id="SM00220">
    <property type="entry name" value="S_TKc"/>
    <property type="match status" value="1"/>
</dbReference>
<evidence type="ECO:0000256" key="4">
    <source>
        <dbReference type="ARBA" id="ARBA00022741"/>
    </source>
</evidence>
<evidence type="ECO:0000259" key="12">
    <source>
        <dbReference type="PROSITE" id="PS50011"/>
    </source>
</evidence>
<evidence type="ECO:0000256" key="6">
    <source>
        <dbReference type="ARBA" id="ARBA00022840"/>
    </source>
</evidence>
<evidence type="ECO:0000256" key="10">
    <source>
        <dbReference type="SAM" id="MobiDB-lite"/>
    </source>
</evidence>
<dbReference type="AlphaFoldDB" id="A0A9D1EI57"/>
<dbReference type="CDD" id="cd14014">
    <property type="entry name" value="STKc_PknB_like"/>
    <property type="match status" value="1"/>
</dbReference>
<evidence type="ECO:0000256" key="11">
    <source>
        <dbReference type="SAM" id="Phobius"/>
    </source>
</evidence>
<keyword evidence="3" id="KW-0808">Transferase</keyword>
<name>A0A9D1EI57_9FIRM</name>
<dbReference type="Pfam" id="PF03793">
    <property type="entry name" value="PASTA"/>
    <property type="match status" value="4"/>
</dbReference>
<evidence type="ECO:0000256" key="1">
    <source>
        <dbReference type="ARBA" id="ARBA00012513"/>
    </source>
</evidence>
<comment type="caution">
    <text evidence="14">The sequence shown here is derived from an EMBL/GenBank/DDBJ whole genome shotgun (WGS) entry which is preliminary data.</text>
</comment>
<dbReference type="InterPro" id="IPR011009">
    <property type="entry name" value="Kinase-like_dom_sf"/>
</dbReference>
<evidence type="ECO:0000256" key="8">
    <source>
        <dbReference type="ARBA" id="ARBA00048679"/>
    </source>
</evidence>
<feature type="region of interest" description="Disordered" evidence="10">
    <location>
        <begin position="329"/>
        <end position="356"/>
    </location>
</feature>
<dbReference type="InterPro" id="IPR017441">
    <property type="entry name" value="Protein_kinase_ATP_BS"/>
</dbReference>
<evidence type="ECO:0000256" key="2">
    <source>
        <dbReference type="ARBA" id="ARBA00022527"/>
    </source>
</evidence>
<feature type="binding site" evidence="9">
    <location>
        <position position="41"/>
    </location>
    <ligand>
        <name>ATP</name>
        <dbReference type="ChEBI" id="CHEBI:30616"/>
    </ligand>
</feature>
<dbReference type="SMART" id="SM00740">
    <property type="entry name" value="PASTA"/>
    <property type="match status" value="4"/>
</dbReference>
<keyword evidence="11" id="KW-0472">Membrane</keyword>
<dbReference type="Pfam" id="PF00069">
    <property type="entry name" value="Pkinase"/>
    <property type="match status" value="1"/>
</dbReference>
<dbReference type="NCBIfam" id="NF033483">
    <property type="entry name" value="PknB_PASTA_kin"/>
    <property type="match status" value="1"/>
</dbReference>
<dbReference type="Gene3D" id="1.10.510.10">
    <property type="entry name" value="Transferase(Phosphotransferase) domain 1"/>
    <property type="match status" value="1"/>
</dbReference>
<evidence type="ECO:0000313" key="14">
    <source>
        <dbReference type="EMBL" id="HIR92370.1"/>
    </source>
</evidence>
<dbReference type="CDD" id="cd06577">
    <property type="entry name" value="PASTA_pknB"/>
    <property type="match status" value="4"/>
</dbReference>
<evidence type="ECO:0000313" key="15">
    <source>
        <dbReference type="Proteomes" id="UP000886841"/>
    </source>
</evidence>
<feature type="compositionally biased region" description="Acidic residues" evidence="10">
    <location>
        <begin position="336"/>
        <end position="355"/>
    </location>
</feature>
<proteinExistence type="predicted"/>
<evidence type="ECO:0000256" key="7">
    <source>
        <dbReference type="ARBA" id="ARBA00047899"/>
    </source>
</evidence>
<dbReference type="PROSITE" id="PS50011">
    <property type="entry name" value="PROTEIN_KINASE_DOM"/>
    <property type="match status" value="1"/>
</dbReference>
<dbReference type="Proteomes" id="UP000886841">
    <property type="component" value="Unassembled WGS sequence"/>
</dbReference>
<feature type="domain" description="PASTA" evidence="13">
    <location>
        <begin position="411"/>
        <end position="478"/>
    </location>
</feature>
<dbReference type="PANTHER" id="PTHR43289:SF34">
    <property type="entry name" value="SERINE_THREONINE-PROTEIN KINASE YBDM-RELATED"/>
    <property type="match status" value="1"/>
</dbReference>
<keyword evidence="11" id="KW-0812">Transmembrane</keyword>
<dbReference type="SUPFAM" id="SSF54184">
    <property type="entry name" value="Penicillin-binding protein 2x (pbp-2x), c-terminal domain"/>
    <property type="match status" value="3"/>
</dbReference>
<feature type="domain" description="PASTA" evidence="13">
    <location>
        <begin position="616"/>
        <end position="682"/>
    </location>
</feature>
<evidence type="ECO:0000256" key="5">
    <source>
        <dbReference type="ARBA" id="ARBA00022777"/>
    </source>
</evidence>
<reference evidence="14" key="1">
    <citation type="submission" date="2020-10" db="EMBL/GenBank/DDBJ databases">
        <authorList>
            <person name="Gilroy R."/>
        </authorList>
    </citation>
    <scope>NUCLEOTIDE SEQUENCE</scope>
    <source>
        <strain evidence="14">ChiSxjej1B13-7041</strain>
    </source>
</reference>
<evidence type="ECO:0000259" key="13">
    <source>
        <dbReference type="PROSITE" id="PS51178"/>
    </source>
</evidence>
<keyword evidence="4 9" id="KW-0547">Nucleotide-binding</keyword>
<dbReference type="PROSITE" id="PS00108">
    <property type="entry name" value="PROTEIN_KINASE_ST"/>
    <property type="match status" value="1"/>
</dbReference>
<dbReference type="InterPro" id="IPR000719">
    <property type="entry name" value="Prot_kinase_dom"/>
</dbReference>
<reference evidence="14" key="2">
    <citation type="journal article" date="2021" name="PeerJ">
        <title>Extensive microbial diversity within the chicken gut microbiome revealed by metagenomics and culture.</title>
        <authorList>
            <person name="Gilroy R."/>
            <person name="Ravi A."/>
            <person name="Getino M."/>
            <person name="Pursley I."/>
            <person name="Horton D.L."/>
            <person name="Alikhan N.F."/>
            <person name="Baker D."/>
            <person name="Gharbi K."/>
            <person name="Hall N."/>
            <person name="Watson M."/>
            <person name="Adriaenssens E.M."/>
            <person name="Foster-Nyarko E."/>
            <person name="Jarju S."/>
            <person name="Secka A."/>
            <person name="Antonio M."/>
            <person name="Oren A."/>
            <person name="Chaudhuri R.R."/>
            <person name="La Ragione R."/>
            <person name="Hildebrand F."/>
            <person name="Pallen M.J."/>
        </authorList>
    </citation>
    <scope>NUCLEOTIDE SEQUENCE</scope>
    <source>
        <strain evidence="14">ChiSxjej1B13-7041</strain>
    </source>
</reference>
<keyword evidence="11" id="KW-1133">Transmembrane helix</keyword>
<dbReference type="FunFam" id="1.10.510.10:FF:000021">
    <property type="entry name" value="Serine/threonine protein kinase"/>
    <property type="match status" value="1"/>
</dbReference>
<dbReference type="Gene3D" id="3.30.200.20">
    <property type="entry name" value="Phosphorylase Kinase, domain 1"/>
    <property type="match status" value="1"/>
</dbReference>
<dbReference type="PROSITE" id="PS51178">
    <property type="entry name" value="PASTA"/>
    <property type="match status" value="4"/>
</dbReference>
<dbReference type="FunFam" id="3.30.200.20:FF:000035">
    <property type="entry name" value="Serine/threonine protein kinase Stk1"/>
    <property type="match status" value="1"/>
</dbReference>
<accession>A0A9D1EI57</accession>
<gene>
    <name evidence="14" type="primary">pknB</name>
    <name evidence="14" type="ORF">IAB98_02975</name>
</gene>
<feature type="domain" description="PASTA" evidence="13">
    <location>
        <begin position="482"/>
        <end position="548"/>
    </location>
</feature>
<keyword evidence="5 14" id="KW-0418">Kinase</keyword>
<evidence type="ECO:0000256" key="3">
    <source>
        <dbReference type="ARBA" id="ARBA00022679"/>
    </source>
</evidence>
<keyword evidence="6 9" id="KW-0067">ATP-binding</keyword>
<dbReference type="GO" id="GO:0005524">
    <property type="term" value="F:ATP binding"/>
    <property type="evidence" value="ECO:0007669"/>
    <property type="project" value="UniProtKB-UniRule"/>
</dbReference>
<feature type="domain" description="PASTA" evidence="13">
    <location>
        <begin position="549"/>
        <end position="615"/>
    </location>
</feature>